<dbReference type="GO" id="GO:0004713">
    <property type="term" value="F:protein tyrosine kinase activity"/>
    <property type="evidence" value="ECO:0007669"/>
    <property type="project" value="TreeGrafter"/>
</dbReference>
<protein>
    <submittedName>
        <fullName evidence="1">Lipopolysaccharide biosynthesis protein</fullName>
    </submittedName>
</protein>
<evidence type="ECO:0000313" key="1">
    <source>
        <dbReference type="EMBL" id="NGM12064.1"/>
    </source>
</evidence>
<dbReference type="RefSeq" id="WP_164445883.1">
    <property type="nucleotide sequence ID" value="NZ_SAIY01000001.1"/>
</dbReference>
<proteinExistence type="predicted"/>
<accession>A0A6M1L557</accession>
<organism evidence="1 2">
    <name type="scientific">Verrucosispora sioxanthis</name>
    <dbReference type="NCBI Taxonomy" id="2499994"/>
    <lineage>
        <taxon>Bacteria</taxon>
        <taxon>Bacillati</taxon>
        <taxon>Actinomycetota</taxon>
        <taxon>Actinomycetes</taxon>
        <taxon>Micromonosporales</taxon>
        <taxon>Micromonosporaceae</taxon>
        <taxon>Micromonospora</taxon>
    </lineage>
</organism>
<name>A0A6M1L557_9ACTN</name>
<keyword evidence="2" id="KW-1185">Reference proteome</keyword>
<dbReference type="PANTHER" id="PTHR32309:SF13">
    <property type="entry name" value="FERRIC ENTEROBACTIN TRANSPORT PROTEIN FEPE"/>
    <property type="match status" value="1"/>
</dbReference>
<sequence>MYLARYFGAHWATMALLALLGGIGAGALAASQPASYRSEVQLLVSFVPEPPDIRETAAPALAEQLMQRRVKTYASMMNSARLTQPVIDSLGLPDTPAQLADRIVASSTVNTLAIDVAVTYGDPAGAAAIVNALAAELQRIAERDAAPAGLVSRARVSVLKVGVVPKEPEAVPWPWHAALGALGGFAIGIGIAVCHAHRRLGTPVSADLKAAWAATVRTHPFGGGASSGSRQL</sequence>
<dbReference type="AlphaFoldDB" id="A0A6M1L557"/>
<dbReference type="InterPro" id="IPR050445">
    <property type="entry name" value="Bact_polysacc_biosynth/exp"/>
</dbReference>
<comment type="caution">
    <text evidence="1">The sequence shown here is derived from an EMBL/GenBank/DDBJ whole genome shotgun (WGS) entry which is preliminary data.</text>
</comment>
<gene>
    <name evidence="1" type="ORF">ENC19_04915</name>
</gene>
<evidence type="ECO:0000313" key="2">
    <source>
        <dbReference type="Proteomes" id="UP000478148"/>
    </source>
</evidence>
<reference evidence="1 2" key="1">
    <citation type="submission" date="2020-02" db="EMBL/GenBank/DDBJ databases">
        <title>Draft Genome Sequence of Verrucosispora sp. Strain CWR15, Isolated from Gulf of Mexico Sponge.</title>
        <authorList>
            <person name="Kennedy S.J."/>
            <person name="Cella E."/>
            <person name="Azarian T."/>
            <person name="Baker B.J."/>
            <person name="Shaw L.N."/>
        </authorList>
    </citation>
    <scope>NUCLEOTIDE SEQUENCE [LARGE SCALE GENOMIC DNA]</scope>
    <source>
        <strain evidence="1 2">CWR15</strain>
    </source>
</reference>
<dbReference type="PANTHER" id="PTHR32309">
    <property type="entry name" value="TYROSINE-PROTEIN KINASE"/>
    <property type="match status" value="1"/>
</dbReference>
<dbReference type="EMBL" id="SAIY01000001">
    <property type="protein sequence ID" value="NGM12064.1"/>
    <property type="molecule type" value="Genomic_DNA"/>
</dbReference>
<dbReference type="Proteomes" id="UP000478148">
    <property type="component" value="Unassembled WGS sequence"/>
</dbReference>
<dbReference type="GO" id="GO:0005886">
    <property type="term" value="C:plasma membrane"/>
    <property type="evidence" value="ECO:0007669"/>
    <property type="project" value="TreeGrafter"/>
</dbReference>